<name>E1YJ80_9BACT</name>
<protein>
    <submittedName>
        <fullName evidence="2">Uncharacterized protein</fullName>
    </submittedName>
</protein>
<evidence type="ECO:0000313" key="2">
    <source>
        <dbReference type="EMBL" id="CBX31334.1"/>
    </source>
</evidence>
<sequence length="54" mass="5837">MEVGLRPILKRMDTPPNPKAETKAHRAATFDVIRQKSAEAIVAQCPGHGEGPNT</sequence>
<reference evidence="2" key="1">
    <citation type="journal article" date="2011" name="Environ. Microbiol.">
        <title>Genomic insights into the metabolic potential of the polycyclic aromatic hydrocarbon degrading sulfate-reducing Deltaproteobacterium N47.</title>
        <authorList>
            <person name="Bergmann F."/>
            <person name="Selesi D."/>
            <person name="Weinmaier T."/>
            <person name="Tischler P."/>
            <person name="Rattei T."/>
            <person name="Meckenstock R.U."/>
        </authorList>
    </citation>
    <scope>NUCLEOTIDE SEQUENCE</scope>
</reference>
<dbReference type="EMBL" id="FR695877">
    <property type="protein sequence ID" value="CBX31334.1"/>
    <property type="molecule type" value="Genomic_DNA"/>
</dbReference>
<proteinExistence type="predicted"/>
<feature type="region of interest" description="Disordered" evidence="1">
    <location>
        <begin position="1"/>
        <end position="24"/>
    </location>
</feature>
<evidence type="ECO:0000256" key="1">
    <source>
        <dbReference type="SAM" id="MobiDB-lite"/>
    </source>
</evidence>
<organism evidence="2">
    <name type="scientific">uncultured Desulfobacterium sp</name>
    <dbReference type="NCBI Taxonomy" id="201089"/>
    <lineage>
        <taxon>Bacteria</taxon>
        <taxon>Pseudomonadati</taxon>
        <taxon>Thermodesulfobacteriota</taxon>
        <taxon>Desulfobacteria</taxon>
        <taxon>Desulfobacterales</taxon>
        <taxon>Desulfobacteriaceae</taxon>
        <taxon>Desulfobacterium</taxon>
        <taxon>environmental samples</taxon>
    </lineage>
</organism>
<gene>
    <name evidence="2" type="ORF">N47_E48460</name>
</gene>
<accession>E1YJ80</accession>
<dbReference type="AlphaFoldDB" id="E1YJ80"/>